<dbReference type="InterPro" id="IPR006149">
    <property type="entry name" value="EB_dom"/>
</dbReference>
<evidence type="ECO:0000313" key="2">
    <source>
        <dbReference type="Proteomes" id="UP000095287"/>
    </source>
</evidence>
<sequence length="127" mass="13610">MAGTVARTLLFVAFLRKGPIEPYNVFGITFRISGLSRDTSCHNKVPLGGHCFVQEQCPPNSGCYRGRCSCRCSFQQKNDKCVPLPPPPTTPAPPPLLPQGIPQGSDLIKLFGNFFGGGQSRGSPFAG</sequence>
<evidence type="ECO:0000259" key="1">
    <source>
        <dbReference type="Pfam" id="PF01683"/>
    </source>
</evidence>
<accession>A0A1I7YCF9</accession>
<protein>
    <submittedName>
        <fullName evidence="3">EB domain-containing protein</fullName>
    </submittedName>
</protein>
<dbReference type="SUPFAM" id="SSF57196">
    <property type="entry name" value="EGF/Laminin"/>
    <property type="match status" value="1"/>
</dbReference>
<feature type="domain" description="EB" evidence="1">
    <location>
        <begin position="38"/>
        <end position="81"/>
    </location>
</feature>
<dbReference type="Pfam" id="PF01683">
    <property type="entry name" value="EB"/>
    <property type="match status" value="1"/>
</dbReference>
<keyword evidence="2" id="KW-1185">Reference proteome</keyword>
<organism evidence="2 3">
    <name type="scientific">Steinernema glaseri</name>
    <dbReference type="NCBI Taxonomy" id="37863"/>
    <lineage>
        <taxon>Eukaryota</taxon>
        <taxon>Metazoa</taxon>
        <taxon>Ecdysozoa</taxon>
        <taxon>Nematoda</taxon>
        <taxon>Chromadorea</taxon>
        <taxon>Rhabditida</taxon>
        <taxon>Tylenchina</taxon>
        <taxon>Panagrolaimomorpha</taxon>
        <taxon>Strongyloidoidea</taxon>
        <taxon>Steinernematidae</taxon>
        <taxon>Steinernema</taxon>
    </lineage>
</organism>
<evidence type="ECO:0000313" key="3">
    <source>
        <dbReference type="WBParaSite" id="L893_g14919.t1"/>
    </source>
</evidence>
<proteinExistence type="predicted"/>
<dbReference type="WBParaSite" id="L893_g14919.t1">
    <property type="protein sequence ID" value="L893_g14919.t1"/>
    <property type="gene ID" value="L893_g14919"/>
</dbReference>
<dbReference type="AlphaFoldDB" id="A0A1I7YCF9"/>
<reference evidence="3" key="1">
    <citation type="submission" date="2016-11" db="UniProtKB">
        <authorList>
            <consortium name="WormBaseParasite"/>
        </authorList>
    </citation>
    <scope>IDENTIFICATION</scope>
</reference>
<dbReference type="Proteomes" id="UP000095287">
    <property type="component" value="Unplaced"/>
</dbReference>
<name>A0A1I7YCF9_9BILA</name>